<dbReference type="InterPro" id="IPR002656">
    <property type="entry name" value="Acyl_transf_3_dom"/>
</dbReference>
<feature type="transmembrane region" description="Helical" evidence="9">
    <location>
        <begin position="263"/>
        <end position="284"/>
    </location>
</feature>
<evidence type="ECO:0000256" key="4">
    <source>
        <dbReference type="ARBA" id="ARBA00022692"/>
    </source>
</evidence>
<reference evidence="11 12" key="1">
    <citation type="submission" date="2019-08" db="EMBL/GenBank/DDBJ databases">
        <title>In-depth cultivation of the pig gut microbiome towards novel bacterial diversity and tailored functional studies.</title>
        <authorList>
            <person name="Wylensek D."/>
            <person name="Hitch T.C.A."/>
            <person name="Clavel T."/>
        </authorList>
    </citation>
    <scope>NUCLEOTIDE SEQUENCE [LARGE SCALE GENOMIC DNA]</scope>
    <source>
        <strain evidence="11 12">LKV-178-WT-2G</strain>
    </source>
</reference>
<feature type="transmembrane region" description="Helical" evidence="9">
    <location>
        <begin position="239"/>
        <end position="257"/>
    </location>
</feature>
<keyword evidence="12" id="KW-1185">Reference proteome</keyword>
<sequence length="558" mass="65053">MLRKRFRNIFFICYTDSMKKKQIKGIDGIRALAIIGVTAFHFFPDLFKGGYMGVCLFFIVTGFLLMQQEKEKFSILSFYKKRIKRIYPSLLFVLAITLSVYFLVDPSLLDGMKPEVLSILLGYNNIWQMIQNADYFTRILNASCFTSLWFLSMEMQIYLIWPFIYSGIQFLIKKINQQTTIYVVAFLTLLSGIWMMACLPQGITRVYYGLDTRIFSLLMGVILALYVKQHPKKGNKVQGIVFSFVFVLLYLFICLTMDGEKNWVYMGIMWLVSLLFTFFLYFVIQPSYKIYKWLENPVLKCIGKLSYEIYLWQYPVLFLCQKLHFSYISIQLFILLILSIFTYVILHQKEKMKLLIIYCVSFSISGYGLIQSKDKKEDIEELKTQMETNKEQMIKENKTISSADIVMVGDSVLLGSYDEIKNVYPDSLIDAEVSRHMGQEKEALMQFETNGQLKDIVVIAMGTNGLIYDFLAIDVLDYLKDKQVYWINNYCPNLSWQDTNNAYLEELAKQYSNLHIIDWYTQASQHPEYLSSDGIHPNQQGAKVFAELIQQAIEGEKS</sequence>
<dbReference type="CDD" id="cd01840">
    <property type="entry name" value="SGNH_hydrolase_yrhL_like"/>
    <property type="match status" value="1"/>
</dbReference>
<feature type="transmembrane region" description="Helical" evidence="9">
    <location>
        <begin position="179"/>
        <end position="200"/>
    </location>
</feature>
<keyword evidence="3 11" id="KW-0808">Transferase</keyword>
<evidence type="ECO:0000256" key="7">
    <source>
        <dbReference type="ARBA" id="ARBA00023315"/>
    </source>
</evidence>
<dbReference type="InterPro" id="IPR036514">
    <property type="entry name" value="SGNH_hydro_sf"/>
</dbReference>
<evidence type="ECO:0000313" key="11">
    <source>
        <dbReference type="EMBL" id="MSS01903.1"/>
    </source>
</evidence>
<feature type="coiled-coil region" evidence="8">
    <location>
        <begin position="369"/>
        <end position="399"/>
    </location>
</feature>
<dbReference type="GO" id="GO:0005886">
    <property type="term" value="C:plasma membrane"/>
    <property type="evidence" value="ECO:0007669"/>
    <property type="project" value="UniProtKB-SubCell"/>
</dbReference>
<keyword evidence="8" id="KW-0175">Coiled coil</keyword>
<evidence type="ECO:0000256" key="9">
    <source>
        <dbReference type="SAM" id="Phobius"/>
    </source>
</evidence>
<dbReference type="GO" id="GO:0016747">
    <property type="term" value="F:acyltransferase activity, transferring groups other than amino-acyl groups"/>
    <property type="evidence" value="ECO:0007669"/>
    <property type="project" value="InterPro"/>
</dbReference>
<dbReference type="PANTHER" id="PTHR23028:SF53">
    <property type="entry name" value="ACYL_TRANSF_3 DOMAIN-CONTAINING PROTEIN"/>
    <property type="match status" value="1"/>
</dbReference>
<name>A0A7X2N3Q6_9FIRM</name>
<evidence type="ECO:0000256" key="6">
    <source>
        <dbReference type="ARBA" id="ARBA00023136"/>
    </source>
</evidence>
<feature type="transmembrane region" description="Helical" evidence="9">
    <location>
        <begin position="49"/>
        <end position="66"/>
    </location>
</feature>
<keyword evidence="7" id="KW-0012">Acyltransferase</keyword>
<evidence type="ECO:0000256" key="8">
    <source>
        <dbReference type="SAM" id="Coils"/>
    </source>
</evidence>
<keyword evidence="2" id="KW-1003">Cell membrane</keyword>
<gene>
    <name evidence="11" type="ORF">FYJ50_07330</name>
</gene>
<protein>
    <submittedName>
        <fullName evidence="11">Acetyltransferase</fullName>
    </submittedName>
</protein>
<organism evidence="11 12">
    <name type="scientific">Floccifex porci</name>
    <dbReference type="NCBI Taxonomy" id="2606629"/>
    <lineage>
        <taxon>Bacteria</taxon>
        <taxon>Bacillati</taxon>
        <taxon>Bacillota</taxon>
        <taxon>Erysipelotrichia</taxon>
        <taxon>Erysipelotrichales</taxon>
        <taxon>Erysipelotrichaceae</taxon>
        <taxon>Floccifex</taxon>
    </lineage>
</organism>
<evidence type="ECO:0000256" key="1">
    <source>
        <dbReference type="ARBA" id="ARBA00004651"/>
    </source>
</evidence>
<accession>A0A7X2N3Q6</accession>
<dbReference type="GO" id="GO:0009103">
    <property type="term" value="P:lipopolysaccharide biosynthetic process"/>
    <property type="evidence" value="ECO:0007669"/>
    <property type="project" value="TreeGrafter"/>
</dbReference>
<evidence type="ECO:0000256" key="2">
    <source>
        <dbReference type="ARBA" id="ARBA00022475"/>
    </source>
</evidence>
<keyword evidence="6 9" id="KW-0472">Membrane</keyword>
<feature type="transmembrane region" description="Helical" evidence="9">
    <location>
        <begin position="155"/>
        <end position="172"/>
    </location>
</feature>
<comment type="subcellular location">
    <subcellularLocation>
        <location evidence="1">Cell membrane</location>
        <topology evidence="1">Multi-pass membrane protein</topology>
    </subcellularLocation>
</comment>
<keyword evidence="4 9" id="KW-0812">Transmembrane</keyword>
<feature type="domain" description="Acyltransferase 3" evidence="10">
    <location>
        <begin position="24"/>
        <end position="342"/>
    </location>
</feature>
<evidence type="ECO:0000313" key="12">
    <source>
        <dbReference type="Proteomes" id="UP000470082"/>
    </source>
</evidence>
<evidence type="ECO:0000256" key="3">
    <source>
        <dbReference type="ARBA" id="ARBA00022679"/>
    </source>
</evidence>
<dbReference type="Proteomes" id="UP000470082">
    <property type="component" value="Unassembled WGS sequence"/>
</dbReference>
<evidence type="ECO:0000256" key="5">
    <source>
        <dbReference type="ARBA" id="ARBA00022989"/>
    </source>
</evidence>
<comment type="caution">
    <text evidence="11">The sequence shown here is derived from an EMBL/GenBank/DDBJ whole genome shotgun (WGS) entry which is preliminary data.</text>
</comment>
<dbReference type="AlphaFoldDB" id="A0A7X2N3Q6"/>
<dbReference type="Pfam" id="PF01757">
    <property type="entry name" value="Acyl_transf_3"/>
    <property type="match status" value="1"/>
</dbReference>
<keyword evidence="5 9" id="KW-1133">Transmembrane helix</keyword>
<feature type="transmembrane region" description="Helical" evidence="9">
    <location>
        <begin position="25"/>
        <end position="43"/>
    </location>
</feature>
<feature type="transmembrane region" description="Helical" evidence="9">
    <location>
        <begin position="86"/>
        <end position="104"/>
    </location>
</feature>
<dbReference type="EMBL" id="VUMM01000015">
    <property type="protein sequence ID" value="MSS01903.1"/>
    <property type="molecule type" value="Genomic_DNA"/>
</dbReference>
<proteinExistence type="predicted"/>
<feature type="transmembrane region" description="Helical" evidence="9">
    <location>
        <begin position="206"/>
        <end position="227"/>
    </location>
</feature>
<feature type="transmembrane region" description="Helical" evidence="9">
    <location>
        <begin position="325"/>
        <end position="346"/>
    </location>
</feature>
<dbReference type="SUPFAM" id="SSF52266">
    <property type="entry name" value="SGNH hydrolase"/>
    <property type="match status" value="1"/>
</dbReference>
<evidence type="ECO:0000259" key="10">
    <source>
        <dbReference type="Pfam" id="PF01757"/>
    </source>
</evidence>
<dbReference type="InterPro" id="IPR050879">
    <property type="entry name" value="Acyltransferase_3"/>
</dbReference>
<dbReference type="Gene3D" id="3.40.50.1110">
    <property type="entry name" value="SGNH hydrolase"/>
    <property type="match status" value="1"/>
</dbReference>
<dbReference type="PANTHER" id="PTHR23028">
    <property type="entry name" value="ACETYLTRANSFERASE"/>
    <property type="match status" value="1"/>
</dbReference>